<dbReference type="InterPro" id="IPR058554">
    <property type="entry name" value="RAG1_RNase_H"/>
</dbReference>
<keyword evidence="2" id="KW-0540">Nuclease</keyword>
<dbReference type="OrthoDB" id="10038928at2759"/>
<dbReference type="GO" id="GO:0002250">
    <property type="term" value="P:adaptive immune response"/>
    <property type="evidence" value="ECO:0007669"/>
    <property type="project" value="TreeGrafter"/>
</dbReference>
<gene>
    <name evidence="5" type="ORF">C7M84_022783</name>
</gene>
<keyword evidence="2" id="KW-0238">DNA-binding</keyword>
<keyword evidence="2" id="KW-0808">Transferase</keyword>
<dbReference type="Pfam" id="PF26024">
    <property type="entry name" value="RAG1_DNA-bd"/>
    <property type="match status" value="1"/>
</dbReference>
<dbReference type="EMBL" id="QCYY01000608">
    <property type="protein sequence ID" value="ROT84031.1"/>
    <property type="molecule type" value="Genomic_DNA"/>
</dbReference>
<dbReference type="InterPro" id="IPR023336">
    <property type="entry name" value="RAG_nonamer-bd_dom"/>
</dbReference>
<dbReference type="AlphaFoldDB" id="A0A3R7QMP7"/>
<evidence type="ECO:0000256" key="3">
    <source>
        <dbReference type="SAM" id="MobiDB-lite"/>
    </source>
</evidence>
<evidence type="ECO:0000313" key="6">
    <source>
        <dbReference type="Proteomes" id="UP000283509"/>
    </source>
</evidence>
<comment type="function">
    <text evidence="2">Catalytic component of the RAG complex, a multiprotein complex that mediates the DNA cleavage phase during V(D)J recombination. V(D)J recombination assembles a diverse repertoire of immunoglobulin and T-cell receptor genes in developing B and T-lymphocytes through rearrangement of different V (variable), in some cases D (diversity), and J (joining) gene segments. In the RAG complex, RAG1 mediates the DNA-binding to the conserved recombination signal sequences (RSS) and catalyzes the DNA cleavage activities by introducing a double-strand break between the RSS and the adjacent coding segment. RAG2 is not a catalytic component but is required for all known catalytic activities. DNA cleavage occurs in 2 steps: a first nick is introduced in the top strand immediately upstream of the heptamer, generating a 3'-hydroxyl group that can attack the phosphodiester bond on the opposite strand in a direct transesterification reaction, thereby creating 4 DNA ends: 2 hairpin coding ends and 2 blunt, 5'-phosphorylated ends.</text>
</comment>
<comment type="subunit">
    <text evidence="2">Homodimer.</text>
</comment>
<dbReference type="InterPro" id="IPR058552">
    <property type="entry name" value="RAG1_DNA-bd"/>
</dbReference>
<dbReference type="PANTHER" id="PTHR11539:SF0">
    <property type="entry name" value="V(D)J RECOMBINATION-ACTIVATING PROTEIN 1"/>
    <property type="match status" value="1"/>
</dbReference>
<comment type="caution">
    <text evidence="5">The sequence shown here is derived from an EMBL/GenBank/DDBJ whole genome shotgun (WGS) entry which is preliminary data.</text>
</comment>
<dbReference type="Pfam" id="PF12940">
    <property type="entry name" value="RAG1"/>
    <property type="match status" value="1"/>
</dbReference>
<keyword evidence="2" id="KW-0479">Metal-binding</keyword>
<dbReference type="PROSITE" id="PS50158">
    <property type="entry name" value="ZF_CCHC"/>
    <property type="match status" value="1"/>
</dbReference>
<reference evidence="5 6" key="2">
    <citation type="submission" date="2019-01" db="EMBL/GenBank/DDBJ databases">
        <title>The decoding of complex shrimp genome reveals the adaptation for benthos swimmer, frequently molting mechanism and breeding impact on genome.</title>
        <authorList>
            <person name="Sun Y."/>
            <person name="Gao Y."/>
            <person name="Yu Y."/>
        </authorList>
    </citation>
    <scope>NUCLEOTIDE SEQUENCE [LARGE SCALE GENOMIC DNA]</scope>
    <source>
        <tissue evidence="5">Muscle</tissue>
    </source>
</reference>
<dbReference type="GO" id="GO:0005634">
    <property type="term" value="C:nucleus"/>
    <property type="evidence" value="ECO:0007669"/>
    <property type="project" value="UniProtKB-SubCell"/>
</dbReference>
<keyword evidence="2" id="KW-0255">Endonuclease</keyword>
<feature type="compositionally biased region" description="Low complexity" evidence="3">
    <location>
        <begin position="1112"/>
        <end position="1130"/>
    </location>
</feature>
<dbReference type="EC" id="3.1.-.-" evidence="2"/>
<dbReference type="PANTHER" id="PTHR11539">
    <property type="entry name" value="VDJ RECOMBINATION ACTIVATING PROTEIN 1 RAG1"/>
    <property type="match status" value="1"/>
</dbReference>
<feature type="compositionally biased region" description="Basic and acidic residues" evidence="3">
    <location>
        <begin position="121"/>
        <end position="134"/>
    </location>
</feature>
<name>A0A3R7QMP7_PENVA</name>
<sequence>MDAGDGDTHAGDGEETRHLNKAEQYTDADKEQSSSTVINADKERDSDTVTAEGEQGKPCDAGSMREDSEQVNSKIVHGIPSDGEVVKEEPMSPEHQKGDTRDAEESGTEKQTVKINENEEIERREDAANKEHELPVQQEGTEEASDQAQELVGDDEASEDTHMYKLGKICRICAEMTVVFDGPKKGVPKHEIVKHVRKVWNVDLSDEDPDIYPVNVCQYCERKIKRLYLKVSKKKKCEFYRDKPADFVAHTAQNCSVCLLKDDQPDSPCNPAAEEAQQVGTVEARVGSQGEGSQANKIILPSTEPRRNPARKRGWTDHEAETPQFVSVGCQTEEDGTSENMTGLEEHDYTQDEALSQFLVIPKKFGGRTPYHKLSLTAVNAKYIRQDRLKPLIAHIDKFCQVQKENKIDAMFFLLMEALRDAGDRVRETQVEDIWCRKNNVGMSLTDEECLAKRILLKQTKDQYRKEYSYYKEKLEKAVLKPPFIIDKLEKTYFPEYLEFFVTEGETGPIIYQHEKRSHPSYFAISGSAESNSKLDSNYAGVVGARWHYFDAVAKTLEELAHSLENEIHELDDDSCIQVDLLDYCEEKRDLTNFGDKNDSAATGRCSQSKMMTYFFGIQTMQAIIDNKIHYIYKSNPNNVQFRPLMKALVAEGNTLRPTIRSIEEERATMSEKVFYITLPGGTPLRFMVYFANATLEIRKDYRNISGLTLSSFKKVPAVINRYGNICLELKRSWLATSPRLIHVGRVTNCRTKCSRCGEQGHNVRKCTVKSENVSGDSVIHHRKRKKQRSVPAHSYPVALTQNTYSQVYVKDSKIVDLCNPHPHPQQPQQHQEPEEQDPLSQLTTVANPMDQGNAVIRSDEQILWTCPSIGGGSQPLSGTALPATQVLVPSSVSTNAEYQTGSHRSQAQASQGTSGPVYVWTYTVVQPQHGSSQQPAQQLSLIPQQNPQQGVTQQSQQLSVIHPQSGQQGTSQEQITVVHQQPVHQGAAQQIAVVHQPAGQQAANQQTQQLSVIHPQTSQHAPVHPSHVVPHQQQARRTSQEQQAQHVTLIQQQAGLPQAQPLTLVHQQPTTQTSQQISVVHQPQTSQQLSIVHQHQTSQAAASLVHQQPNQSQGTQHQTESSQSQSPSSELRVTPNHWYVWL</sequence>
<dbReference type="GO" id="GO:0006325">
    <property type="term" value="P:chromatin organization"/>
    <property type="evidence" value="ECO:0007669"/>
    <property type="project" value="UniProtKB-KW"/>
</dbReference>
<proteinExistence type="inferred from homology"/>
<keyword evidence="2" id="KW-0511">Multifunctional enzyme</keyword>
<feature type="compositionally biased region" description="Low complexity" evidence="3">
    <location>
        <begin position="945"/>
        <end position="958"/>
    </location>
</feature>
<feature type="compositionally biased region" description="Basic and acidic residues" evidence="3">
    <location>
        <begin position="1"/>
        <end position="21"/>
    </location>
</feature>
<dbReference type="Proteomes" id="UP000283509">
    <property type="component" value="Unassembled WGS sequence"/>
</dbReference>
<evidence type="ECO:0000313" key="5">
    <source>
        <dbReference type="EMBL" id="ROT84031.1"/>
    </source>
</evidence>
<evidence type="ECO:0000256" key="1">
    <source>
        <dbReference type="PROSITE-ProRule" id="PRU00047"/>
    </source>
</evidence>
<comment type="similarity">
    <text evidence="2">Belongs to the RAG1 family.</text>
</comment>
<dbReference type="GO" id="GO:0008270">
    <property type="term" value="F:zinc ion binding"/>
    <property type="evidence" value="ECO:0007669"/>
    <property type="project" value="UniProtKB-UniRule"/>
</dbReference>
<dbReference type="GO" id="GO:0042803">
    <property type="term" value="F:protein homodimerization activity"/>
    <property type="evidence" value="ECO:0007669"/>
    <property type="project" value="UniProtKB-UniRule"/>
</dbReference>
<dbReference type="GO" id="GO:0033151">
    <property type="term" value="P:V(D)J recombination"/>
    <property type="evidence" value="ECO:0007669"/>
    <property type="project" value="UniProtKB-UniRule"/>
</dbReference>
<evidence type="ECO:0000256" key="2">
    <source>
        <dbReference type="RuleBase" id="RU366024"/>
    </source>
</evidence>
<protein>
    <recommendedName>
        <fullName evidence="2">V(D)J recombination-activating protein 1</fullName>
        <ecNumber evidence="2">2.3.2.27</ecNumber>
        <ecNumber evidence="2">3.1.-.-</ecNumber>
    </recommendedName>
</protein>
<dbReference type="GO" id="GO:1990238">
    <property type="term" value="F:double-stranded DNA endonuclease activity"/>
    <property type="evidence" value="ECO:0007669"/>
    <property type="project" value="TreeGrafter"/>
</dbReference>
<comment type="subcellular location">
    <subcellularLocation>
        <location evidence="2">Nucleus</location>
    </subcellularLocation>
</comment>
<keyword evidence="2" id="KW-0833">Ubl conjugation pathway</keyword>
<dbReference type="InterPro" id="IPR001878">
    <property type="entry name" value="Znf_CCHC"/>
</dbReference>
<dbReference type="Pfam" id="PF26025">
    <property type="entry name" value="RAG1_pre-RNase_H"/>
    <property type="match status" value="1"/>
</dbReference>
<dbReference type="InterPro" id="IPR058553">
    <property type="entry name" value="RAG1_pre-RNase_H"/>
</dbReference>
<dbReference type="GO" id="GO:1905347">
    <property type="term" value="C:endodeoxyribonuclease complex"/>
    <property type="evidence" value="ECO:0007669"/>
    <property type="project" value="TreeGrafter"/>
</dbReference>
<feature type="compositionally biased region" description="Basic and acidic residues" evidence="3">
    <location>
        <begin position="84"/>
        <end position="112"/>
    </location>
</feature>
<accession>A0A3R7QMP7</accession>
<comment type="catalytic activity">
    <reaction evidence="2">
        <text>S-ubiquitinyl-[E2 ubiquitin-conjugating enzyme]-L-cysteine + [acceptor protein]-L-lysine = [E2 ubiquitin-conjugating enzyme]-L-cysteine + N(6)-ubiquitinyl-[acceptor protein]-L-lysine.</text>
        <dbReference type="EC" id="2.3.2.27"/>
    </reaction>
</comment>
<feature type="region of interest" description="Disordered" evidence="3">
    <location>
        <begin position="1089"/>
        <end position="1132"/>
    </location>
</feature>
<feature type="region of interest" description="Disordered" evidence="3">
    <location>
        <begin position="817"/>
        <end position="840"/>
    </location>
</feature>
<keyword evidence="2" id="KW-0156">Chromatin regulator</keyword>
<feature type="region of interest" description="Disordered" evidence="3">
    <location>
        <begin position="1"/>
        <end position="158"/>
    </location>
</feature>
<keyword evidence="2" id="KW-0378">Hydrolase</keyword>
<feature type="compositionally biased region" description="Polar residues" evidence="3">
    <location>
        <begin position="1089"/>
        <end position="1111"/>
    </location>
</feature>
<dbReference type="GO" id="GO:0043565">
    <property type="term" value="F:sequence-specific DNA binding"/>
    <property type="evidence" value="ECO:0007669"/>
    <property type="project" value="UniProtKB-UniRule"/>
</dbReference>
<dbReference type="EC" id="2.3.2.27" evidence="2"/>
<keyword evidence="6" id="KW-1185">Reference proteome</keyword>
<organism evidence="5 6">
    <name type="scientific">Penaeus vannamei</name>
    <name type="common">Whiteleg shrimp</name>
    <name type="synonym">Litopenaeus vannamei</name>
    <dbReference type="NCBI Taxonomy" id="6689"/>
    <lineage>
        <taxon>Eukaryota</taxon>
        <taxon>Metazoa</taxon>
        <taxon>Ecdysozoa</taxon>
        <taxon>Arthropoda</taxon>
        <taxon>Crustacea</taxon>
        <taxon>Multicrustacea</taxon>
        <taxon>Malacostraca</taxon>
        <taxon>Eumalacostraca</taxon>
        <taxon>Eucarida</taxon>
        <taxon>Decapoda</taxon>
        <taxon>Dendrobranchiata</taxon>
        <taxon>Penaeoidea</taxon>
        <taxon>Penaeidae</taxon>
        <taxon>Penaeus</taxon>
    </lineage>
</organism>
<comment type="cofactor">
    <cofactor evidence="2">
        <name>Mg(2+)</name>
        <dbReference type="ChEBI" id="CHEBI:18420"/>
    </cofactor>
</comment>
<feature type="region of interest" description="Disordered" evidence="3">
    <location>
        <begin position="1021"/>
        <end position="1047"/>
    </location>
</feature>
<keyword evidence="2" id="KW-0539">Nucleus</keyword>
<feature type="compositionally biased region" description="Polar residues" evidence="3">
    <location>
        <begin position="959"/>
        <end position="970"/>
    </location>
</feature>
<comment type="cofactor">
    <cofactor evidence="2">
        <name>Mn(2+)</name>
        <dbReference type="ChEBI" id="CHEBI:29035"/>
    </cofactor>
    <text evidence="2">Binds 1 divalent metal cation per subunit. Mg(2+) or Mn(2+).</text>
</comment>
<keyword evidence="2" id="KW-0233">DNA recombination</keyword>
<feature type="region of interest" description="Disordered" evidence="3">
    <location>
        <begin position="945"/>
        <end position="970"/>
    </location>
</feature>
<dbReference type="InterPro" id="IPR024627">
    <property type="entry name" value="RAG1"/>
</dbReference>
<feature type="domain" description="CCHC-type" evidence="4">
    <location>
        <begin position="753"/>
        <end position="767"/>
    </location>
</feature>
<keyword evidence="1 2" id="KW-0863">Zinc-finger</keyword>
<dbReference type="GO" id="GO:0097519">
    <property type="term" value="C:DNA recombinase complex"/>
    <property type="evidence" value="ECO:0007669"/>
    <property type="project" value="TreeGrafter"/>
</dbReference>
<reference evidence="5 6" key="1">
    <citation type="submission" date="2018-04" db="EMBL/GenBank/DDBJ databases">
        <authorList>
            <person name="Zhang X."/>
            <person name="Yuan J."/>
            <person name="Li F."/>
            <person name="Xiang J."/>
        </authorList>
    </citation>
    <scope>NUCLEOTIDE SEQUENCE [LARGE SCALE GENOMIC DNA]</scope>
    <source>
        <tissue evidence="5">Muscle</tissue>
    </source>
</reference>
<dbReference type="Pfam" id="PF26100">
    <property type="entry name" value="RAG1_RNase_H"/>
    <property type="match status" value="1"/>
</dbReference>
<keyword evidence="2" id="KW-0862">Zinc</keyword>
<dbReference type="GO" id="GO:0061630">
    <property type="term" value="F:ubiquitin protein ligase activity"/>
    <property type="evidence" value="ECO:0007669"/>
    <property type="project" value="UniProtKB-UniRule"/>
</dbReference>
<dbReference type="GO" id="GO:0042393">
    <property type="term" value="F:histone binding"/>
    <property type="evidence" value="ECO:0007669"/>
    <property type="project" value="UniProtKB-UniRule"/>
</dbReference>
<dbReference type="STRING" id="6689.A0A3R7QMP7"/>
<evidence type="ECO:0000259" key="4">
    <source>
        <dbReference type="PROSITE" id="PS50158"/>
    </source>
</evidence>